<name>A0AAD5ZP09_9POAL</name>
<dbReference type="Gene3D" id="3.30.420.10">
    <property type="entry name" value="Ribonuclease H-like superfamily/Ribonuclease H"/>
    <property type="match status" value="1"/>
</dbReference>
<accession>A0AAD5ZP09</accession>
<dbReference type="GO" id="GO:0003676">
    <property type="term" value="F:nucleic acid binding"/>
    <property type="evidence" value="ECO:0007669"/>
    <property type="project" value="InterPro"/>
</dbReference>
<dbReference type="Proteomes" id="UP001210211">
    <property type="component" value="Unassembled WGS sequence"/>
</dbReference>
<dbReference type="InterPro" id="IPR026960">
    <property type="entry name" value="RVT-Znf"/>
</dbReference>
<keyword evidence="3" id="KW-1185">Reference proteome</keyword>
<feature type="domain" description="Reverse transcriptase zinc-binding" evidence="1">
    <location>
        <begin position="104"/>
        <end position="178"/>
    </location>
</feature>
<dbReference type="InterPro" id="IPR036397">
    <property type="entry name" value="RNaseH_sf"/>
</dbReference>
<evidence type="ECO:0000313" key="2">
    <source>
        <dbReference type="EMBL" id="KAJ3701325.1"/>
    </source>
</evidence>
<dbReference type="AlphaFoldDB" id="A0AAD5ZP09"/>
<proteinExistence type="predicted"/>
<reference evidence="2 3" key="1">
    <citation type="journal article" date="2022" name="Cell">
        <title>Repeat-based holocentromeres influence genome architecture and karyotype evolution.</title>
        <authorList>
            <person name="Hofstatter P.G."/>
            <person name="Thangavel G."/>
            <person name="Lux T."/>
            <person name="Neumann P."/>
            <person name="Vondrak T."/>
            <person name="Novak P."/>
            <person name="Zhang M."/>
            <person name="Costa L."/>
            <person name="Castellani M."/>
            <person name="Scott A."/>
            <person name="Toegelov H."/>
            <person name="Fuchs J."/>
            <person name="Mata-Sucre Y."/>
            <person name="Dias Y."/>
            <person name="Vanzela A.L.L."/>
            <person name="Huettel B."/>
            <person name="Almeida C.C.S."/>
            <person name="Simkova H."/>
            <person name="Souza G."/>
            <person name="Pedrosa-Harand A."/>
            <person name="Macas J."/>
            <person name="Mayer K.F.X."/>
            <person name="Houben A."/>
            <person name="Marques A."/>
        </authorList>
    </citation>
    <scope>NUCLEOTIDE SEQUENCE [LARGE SCALE GENOMIC DNA]</scope>
    <source>
        <strain evidence="2">RhyTen1mFocal</strain>
    </source>
</reference>
<dbReference type="SUPFAM" id="SSF53098">
    <property type="entry name" value="Ribonuclease H-like"/>
    <property type="match status" value="1"/>
</dbReference>
<dbReference type="InterPro" id="IPR012337">
    <property type="entry name" value="RNaseH-like_sf"/>
</dbReference>
<protein>
    <recommendedName>
        <fullName evidence="1">Reverse transcriptase zinc-binding domain-containing protein</fullName>
    </recommendedName>
</protein>
<evidence type="ECO:0000313" key="3">
    <source>
        <dbReference type="Proteomes" id="UP001210211"/>
    </source>
</evidence>
<organism evidence="2 3">
    <name type="scientific">Rhynchospora tenuis</name>
    <dbReference type="NCBI Taxonomy" id="198213"/>
    <lineage>
        <taxon>Eukaryota</taxon>
        <taxon>Viridiplantae</taxon>
        <taxon>Streptophyta</taxon>
        <taxon>Embryophyta</taxon>
        <taxon>Tracheophyta</taxon>
        <taxon>Spermatophyta</taxon>
        <taxon>Magnoliopsida</taxon>
        <taxon>Liliopsida</taxon>
        <taxon>Poales</taxon>
        <taxon>Cyperaceae</taxon>
        <taxon>Cyperoideae</taxon>
        <taxon>Rhynchosporeae</taxon>
        <taxon>Rhynchospora</taxon>
    </lineage>
</organism>
<sequence>MVGDGQSCAVIGDPWHDFWLQFSQYSATTLKLKLIDLVDEHSQGWNTSLLIETLGFHGALYIACLHPHPPLNASRKDRLIFKPAKSGNFSFKGACNLLQPVNTHQQPQVQVWKAIWYSPGILPRIRVFLWKLMHDALPVRAVFARRLRLPPPPCDLCGQEEDDALHVLFRCDVARNYWFSSPLAIRADALPGQVMPILNLLSQQLGKERFLVFANLLWSFWKARCKQIYEGVRINVRQVLGMAVSLHSLAKAAGIQRCITEGESNCVAAEIDMTGRVCILDGSFKDDGMAGWAHMLYEEGDLLGYEMLSGKAASPLHAEALAFRAAVTRVHNEGWTIATFYTDSQLLARILNGFLSPESTDWRAYELVIDLIATWKDNSGFRCLAVPRDKLLTVHKLANLARVKGLTAQGSTFPLFPFVT</sequence>
<evidence type="ECO:0000259" key="1">
    <source>
        <dbReference type="Pfam" id="PF13966"/>
    </source>
</evidence>
<comment type="caution">
    <text evidence="2">The sequence shown here is derived from an EMBL/GenBank/DDBJ whole genome shotgun (WGS) entry which is preliminary data.</text>
</comment>
<dbReference type="EMBL" id="JAMRDG010000001">
    <property type="protein sequence ID" value="KAJ3701325.1"/>
    <property type="molecule type" value="Genomic_DNA"/>
</dbReference>
<dbReference type="Pfam" id="PF13966">
    <property type="entry name" value="zf-RVT"/>
    <property type="match status" value="1"/>
</dbReference>
<gene>
    <name evidence="2" type="ORF">LUZ61_005030</name>
</gene>